<feature type="binding site" evidence="2">
    <location>
        <position position="501"/>
    </location>
    <ligand>
        <name>substrate</name>
    </ligand>
</feature>
<dbReference type="GO" id="GO:0003690">
    <property type="term" value="F:double-stranded DNA binding"/>
    <property type="evidence" value="ECO:0007669"/>
    <property type="project" value="TreeGrafter"/>
</dbReference>
<evidence type="ECO:0000313" key="6">
    <source>
        <dbReference type="Proteomes" id="UP000245956"/>
    </source>
</evidence>
<proteinExistence type="predicted"/>
<evidence type="ECO:0008006" key="7">
    <source>
        <dbReference type="Google" id="ProtNLM"/>
    </source>
</evidence>
<evidence type="ECO:0000256" key="3">
    <source>
        <dbReference type="PIRSR" id="PIRSR610347-3"/>
    </source>
</evidence>
<dbReference type="SUPFAM" id="SSF56024">
    <property type="entry name" value="Phospholipase D/nuclease"/>
    <property type="match status" value="2"/>
</dbReference>
<dbReference type="GO" id="GO:0017005">
    <property type="term" value="F:3'-tyrosyl-DNA phosphodiesterase activity"/>
    <property type="evidence" value="ECO:0007669"/>
    <property type="project" value="TreeGrafter"/>
</dbReference>
<feature type="region of interest" description="Disordered" evidence="4">
    <location>
        <begin position="125"/>
        <end position="182"/>
    </location>
</feature>
<evidence type="ECO:0000256" key="2">
    <source>
        <dbReference type="PIRSR" id="PIRSR610347-2"/>
    </source>
</evidence>
<evidence type="ECO:0000313" key="5">
    <source>
        <dbReference type="EMBL" id="PWI68560.1"/>
    </source>
</evidence>
<accession>A0A2U3E233</accession>
<feature type="active site" description="Nucleophile" evidence="1">
    <location>
        <position position="271"/>
    </location>
</feature>
<name>A0A2U3E233_PURLI</name>
<dbReference type="InterPro" id="IPR003903">
    <property type="entry name" value="UIM_dom"/>
</dbReference>
<dbReference type="Proteomes" id="UP000245956">
    <property type="component" value="Unassembled WGS sequence"/>
</dbReference>
<sequence length="614" mass="67462">MHALSREHVSPNVTTNWLRRRAFSTRQAGRVGLYWTPLHLRLPSRTAAEPLGRFGRVAMATTPDKPGSDADDDERLRYAIALSLQDQAEYSSSGPAKPQTTALSDGSFNLTALDRKAMEAERLARLGAKRRQPVPAAEDEDDDVVEVPPPKKKTKQNPITETHEASRMADPPPPVPYPDGAVKRTWARGYPRTGEDIKIEEVLQKDKLMLAILSSFQWDERWLLSKVDLSRTRLMLAAFAADEQQKGEMRANAPSGVRFCFPPMNGPGSMHSKLQLLKYKDYLRLVVPTGNLVPYDWGESGVMENMVFIIDLPRLGDAAHHSPTEFSLQLKYFLQAMGVDSKMVDSLSSFDFSKTAHLGPGGHTDEALKGVGHCGLAATIARLGLASKGHIQVDMICASLGSIKSELVEAMYSACRGDDVKSNSARAGRKPTDKRLGPAQELKDCFRIYFPTSKTVSDSRGGKGAAGTICIQRKWWHSPDFPKELVRDCVNTRDGLLMHSKAIFVRREEVEGSSGGNSTPNTWPAWAYVGSANLSESAWGRVVKDRKSGKPKVNIRNWECGVVIPVQGPGNLEARKGGSAADLSIFKDAVPVPMQVPGRVYGPGDEPWFFDAAQ</sequence>
<feature type="site" description="Interaction with DNA" evidence="3">
    <location>
        <position position="535"/>
    </location>
</feature>
<dbReference type="GO" id="GO:0006281">
    <property type="term" value="P:DNA repair"/>
    <property type="evidence" value="ECO:0007669"/>
    <property type="project" value="InterPro"/>
</dbReference>
<feature type="binding site" evidence="2">
    <location>
        <position position="273"/>
    </location>
    <ligand>
        <name>substrate</name>
    </ligand>
</feature>
<organism evidence="5 6">
    <name type="scientific">Purpureocillium lilacinum</name>
    <name type="common">Paecilomyces lilacinus</name>
    <dbReference type="NCBI Taxonomy" id="33203"/>
    <lineage>
        <taxon>Eukaryota</taxon>
        <taxon>Fungi</taxon>
        <taxon>Dikarya</taxon>
        <taxon>Ascomycota</taxon>
        <taxon>Pezizomycotina</taxon>
        <taxon>Sordariomycetes</taxon>
        <taxon>Hypocreomycetidae</taxon>
        <taxon>Hypocreales</taxon>
        <taxon>Ophiocordycipitaceae</taxon>
        <taxon>Purpureocillium</taxon>
    </lineage>
</organism>
<dbReference type="InterPro" id="IPR010347">
    <property type="entry name" value="Tdp1"/>
</dbReference>
<dbReference type="GO" id="GO:0005634">
    <property type="term" value="C:nucleus"/>
    <property type="evidence" value="ECO:0007669"/>
    <property type="project" value="InterPro"/>
</dbReference>
<protein>
    <recommendedName>
        <fullName evidence="7">Ubiquitin interaction domain-containing protein</fullName>
    </recommendedName>
</protein>
<dbReference type="PROSITE" id="PS50330">
    <property type="entry name" value="UIM"/>
    <property type="match status" value="1"/>
</dbReference>
<evidence type="ECO:0000256" key="1">
    <source>
        <dbReference type="PIRSR" id="PIRSR610347-1"/>
    </source>
</evidence>
<gene>
    <name evidence="5" type="ORF">PCL_01649</name>
</gene>
<evidence type="ECO:0000256" key="4">
    <source>
        <dbReference type="SAM" id="MobiDB-lite"/>
    </source>
</evidence>
<dbReference type="EMBL" id="LCWV01000014">
    <property type="protein sequence ID" value="PWI68560.1"/>
    <property type="molecule type" value="Genomic_DNA"/>
</dbReference>
<dbReference type="GO" id="GO:0003697">
    <property type="term" value="F:single-stranded DNA binding"/>
    <property type="evidence" value="ECO:0007669"/>
    <property type="project" value="TreeGrafter"/>
</dbReference>
<comment type="caution">
    <text evidence="5">The sequence shown here is derived from an EMBL/GenBank/DDBJ whole genome shotgun (WGS) entry which is preliminary data.</text>
</comment>
<dbReference type="PANTHER" id="PTHR12415:SF4">
    <property type="entry name" value="TYROSYL-DNA PHOSPHODIESTERASE DOMAIN-CONTAINING PROTEIN"/>
    <property type="match status" value="1"/>
</dbReference>
<dbReference type="PANTHER" id="PTHR12415">
    <property type="entry name" value="TYROSYL-DNA PHOSPHODIESTERASE 1"/>
    <property type="match status" value="1"/>
</dbReference>
<reference evidence="5 6" key="1">
    <citation type="journal article" date="2016" name="Front. Microbiol.">
        <title>Genome and transcriptome sequences reveal the specific parasitism of the nematophagous Purpureocillium lilacinum 36-1.</title>
        <authorList>
            <person name="Xie J."/>
            <person name="Li S."/>
            <person name="Mo C."/>
            <person name="Xiao X."/>
            <person name="Peng D."/>
            <person name="Wang G."/>
            <person name="Xiao Y."/>
        </authorList>
    </citation>
    <scope>NUCLEOTIDE SEQUENCE [LARGE SCALE GENOMIC DNA]</scope>
    <source>
        <strain evidence="5 6">36-1</strain>
    </source>
</reference>
<dbReference type="Gene3D" id="3.30.870.10">
    <property type="entry name" value="Endonuclease Chain A"/>
    <property type="match status" value="2"/>
</dbReference>
<feature type="active site" description="Proton donor/acceptor" evidence="1">
    <location>
        <position position="499"/>
    </location>
</feature>
<dbReference type="Pfam" id="PF06087">
    <property type="entry name" value="Tyr-DNA_phospho"/>
    <property type="match status" value="1"/>
</dbReference>
<dbReference type="AlphaFoldDB" id="A0A2U3E233"/>
<dbReference type="CDD" id="cd09122">
    <property type="entry name" value="PLDc_Tdp1_1"/>
    <property type="match status" value="1"/>
</dbReference>